<gene>
    <name evidence="2" type="ORF">MAM1_0878d11326</name>
</gene>
<dbReference type="AlphaFoldDB" id="A0A0C9MLS5"/>
<organism evidence="2">
    <name type="scientific">Mucor ambiguus</name>
    <dbReference type="NCBI Taxonomy" id="91626"/>
    <lineage>
        <taxon>Eukaryota</taxon>
        <taxon>Fungi</taxon>
        <taxon>Fungi incertae sedis</taxon>
        <taxon>Mucoromycota</taxon>
        <taxon>Mucoromycotina</taxon>
        <taxon>Mucoromycetes</taxon>
        <taxon>Mucorales</taxon>
        <taxon>Mucorineae</taxon>
        <taxon>Mucoraceae</taxon>
        <taxon>Mucor</taxon>
    </lineage>
</organism>
<dbReference type="EMBL" id="DF837167">
    <property type="protein sequence ID" value="GAN11741.1"/>
    <property type="molecule type" value="Genomic_DNA"/>
</dbReference>
<name>A0A0C9MLS5_9FUNG</name>
<feature type="compositionally biased region" description="Low complexity" evidence="1">
    <location>
        <begin position="40"/>
        <end position="50"/>
    </location>
</feature>
<feature type="region of interest" description="Disordered" evidence="1">
    <location>
        <begin position="31"/>
        <end position="50"/>
    </location>
</feature>
<accession>A0A0C9MLS5</accession>
<sequence length="81" mass="8700">MIQVTVAIETTIKALDYVNMPLSITTNVSFEDENEEDTVDSSITDDSGTTSAVETTLINGHAEQDATDDVVLSPTAKFGYI</sequence>
<protein>
    <submittedName>
        <fullName evidence="2">Uncharacterized protein</fullName>
    </submittedName>
</protein>
<evidence type="ECO:0000313" key="3">
    <source>
        <dbReference type="Proteomes" id="UP000053815"/>
    </source>
</evidence>
<proteinExistence type="predicted"/>
<evidence type="ECO:0000313" key="2">
    <source>
        <dbReference type="EMBL" id="GAN11741.1"/>
    </source>
</evidence>
<evidence type="ECO:0000256" key="1">
    <source>
        <dbReference type="SAM" id="MobiDB-lite"/>
    </source>
</evidence>
<reference evidence="2" key="1">
    <citation type="submission" date="2014-09" db="EMBL/GenBank/DDBJ databases">
        <title>Draft genome sequence of an oleaginous Mucoromycotina fungus Mucor ambiguus NBRC6742.</title>
        <authorList>
            <person name="Takeda I."/>
            <person name="Yamane N."/>
            <person name="Morita T."/>
            <person name="Tamano K."/>
            <person name="Machida M."/>
            <person name="Baker S."/>
            <person name="Koike H."/>
        </authorList>
    </citation>
    <scope>NUCLEOTIDE SEQUENCE</scope>
    <source>
        <strain evidence="2">NBRC 6742</strain>
    </source>
</reference>
<keyword evidence="3" id="KW-1185">Reference proteome</keyword>
<dbReference type="Proteomes" id="UP000053815">
    <property type="component" value="Unassembled WGS sequence"/>
</dbReference>